<dbReference type="Proteomes" id="UP000193944">
    <property type="component" value="Unassembled WGS sequence"/>
</dbReference>
<proteinExistence type="predicted"/>
<evidence type="ECO:0000256" key="1">
    <source>
        <dbReference type="SAM" id="Phobius"/>
    </source>
</evidence>
<accession>A0A1Y1XH45</accession>
<dbReference type="AlphaFoldDB" id="A0A1Y1XH45"/>
<dbReference type="Gene3D" id="2.80.10.50">
    <property type="match status" value="1"/>
</dbReference>
<dbReference type="OrthoDB" id="26149at2759"/>
<sequence length="140" mass="16340">MNNILSFLFGVGTCIILFLVVYGHRLVHKIQKKKNQPLILMPFKMLLQEWIFVLLNAGINDENDQEGSIIEQKPLEANHLQYWEFESESAKENNKYLIKLKGTTLYLTPSSNKINSPIILKELSKDENQYWILIEQHPIV</sequence>
<evidence type="ECO:0000313" key="3">
    <source>
        <dbReference type="Proteomes" id="UP000193944"/>
    </source>
</evidence>
<dbReference type="SUPFAM" id="SSF50370">
    <property type="entry name" value="Ricin B-like lectins"/>
    <property type="match status" value="1"/>
</dbReference>
<keyword evidence="1" id="KW-1133">Transmembrane helix</keyword>
<evidence type="ECO:0000313" key="2">
    <source>
        <dbReference type="EMBL" id="ORX85067.1"/>
    </source>
</evidence>
<protein>
    <submittedName>
        <fullName evidence="2">Uncharacterized protein</fullName>
    </submittedName>
</protein>
<keyword evidence="3" id="KW-1185">Reference proteome</keyword>
<dbReference type="EMBL" id="MCFG01000041">
    <property type="protein sequence ID" value="ORX85067.1"/>
    <property type="molecule type" value="Genomic_DNA"/>
</dbReference>
<comment type="caution">
    <text evidence="2">The sequence shown here is derived from an EMBL/GenBank/DDBJ whole genome shotgun (WGS) entry which is preliminary data.</text>
</comment>
<reference evidence="2 3" key="1">
    <citation type="submission" date="2016-08" db="EMBL/GenBank/DDBJ databases">
        <title>A Parts List for Fungal Cellulosomes Revealed by Comparative Genomics.</title>
        <authorList>
            <consortium name="DOE Joint Genome Institute"/>
            <person name="Haitjema C.H."/>
            <person name="Gilmore S.P."/>
            <person name="Henske J.K."/>
            <person name="Solomon K.V."/>
            <person name="De Groot R."/>
            <person name="Kuo A."/>
            <person name="Mondo S.J."/>
            <person name="Salamov A.A."/>
            <person name="Labutti K."/>
            <person name="Zhao Z."/>
            <person name="Chiniquy J."/>
            <person name="Barry K."/>
            <person name="Brewer H.M."/>
            <person name="Purvine S.O."/>
            <person name="Wright A.T."/>
            <person name="Boxma B."/>
            <person name="Van Alen T."/>
            <person name="Hackstein J.H."/>
            <person name="Baker S.E."/>
            <person name="Grigoriev I.V."/>
            <person name="O'Malley M.A."/>
        </authorList>
    </citation>
    <scope>NUCLEOTIDE SEQUENCE [LARGE SCALE GENOMIC DNA]</scope>
    <source>
        <strain evidence="2 3">S4</strain>
    </source>
</reference>
<keyword evidence="1" id="KW-0472">Membrane</keyword>
<name>A0A1Y1XH45_9FUNG</name>
<organism evidence="2 3">
    <name type="scientific">Anaeromyces robustus</name>
    <dbReference type="NCBI Taxonomy" id="1754192"/>
    <lineage>
        <taxon>Eukaryota</taxon>
        <taxon>Fungi</taxon>
        <taxon>Fungi incertae sedis</taxon>
        <taxon>Chytridiomycota</taxon>
        <taxon>Chytridiomycota incertae sedis</taxon>
        <taxon>Neocallimastigomycetes</taxon>
        <taxon>Neocallimastigales</taxon>
        <taxon>Neocallimastigaceae</taxon>
        <taxon>Anaeromyces</taxon>
    </lineage>
</organism>
<gene>
    <name evidence="2" type="ORF">BCR32DRAFT_290927</name>
</gene>
<keyword evidence="1" id="KW-0812">Transmembrane</keyword>
<dbReference type="PROSITE" id="PS50231">
    <property type="entry name" value="RICIN_B_LECTIN"/>
    <property type="match status" value="1"/>
</dbReference>
<feature type="transmembrane region" description="Helical" evidence="1">
    <location>
        <begin position="6"/>
        <end position="24"/>
    </location>
</feature>
<dbReference type="InterPro" id="IPR035992">
    <property type="entry name" value="Ricin_B-like_lectins"/>
</dbReference>
<reference evidence="2 3" key="2">
    <citation type="submission" date="2016-08" db="EMBL/GenBank/DDBJ databases">
        <title>Pervasive Adenine N6-methylation of Active Genes in Fungi.</title>
        <authorList>
            <consortium name="DOE Joint Genome Institute"/>
            <person name="Mondo S.J."/>
            <person name="Dannebaum R.O."/>
            <person name="Kuo R.C."/>
            <person name="Labutti K."/>
            <person name="Haridas S."/>
            <person name="Kuo A."/>
            <person name="Salamov A."/>
            <person name="Ahrendt S.R."/>
            <person name="Lipzen A."/>
            <person name="Sullivan W."/>
            <person name="Andreopoulos W.B."/>
            <person name="Clum A."/>
            <person name="Lindquist E."/>
            <person name="Daum C."/>
            <person name="Ramamoorthy G.K."/>
            <person name="Gryganskyi A."/>
            <person name="Culley D."/>
            <person name="Magnuson J.K."/>
            <person name="James T.Y."/>
            <person name="O'Malley M.A."/>
            <person name="Stajich J.E."/>
            <person name="Spatafora J.W."/>
            <person name="Visel A."/>
            <person name="Grigoriev I.V."/>
        </authorList>
    </citation>
    <scope>NUCLEOTIDE SEQUENCE [LARGE SCALE GENOMIC DNA]</scope>
    <source>
        <strain evidence="2 3">S4</strain>
    </source>
</reference>